<evidence type="ECO:0000256" key="2">
    <source>
        <dbReference type="ARBA" id="ARBA00022170"/>
    </source>
</evidence>
<accession>A0A7J7P0S6</accession>
<gene>
    <name evidence="4" type="ORF">GIB67_006412</name>
</gene>
<evidence type="ECO:0000313" key="4">
    <source>
        <dbReference type="EMBL" id="KAF6173036.1"/>
    </source>
</evidence>
<dbReference type="OrthoDB" id="201362at2759"/>
<evidence type="ECO:0000256" key="3">
    <source>
        <dbReference type="SAM" id="MobiDB-lite"/>
    </source>
</evidence>
<organism evidence="4 5">
    <name type="scientific">Kingdonia uniflora</name>
    <dbReference type="NCBI Taxonomy" id="39325"/>
    <lineage>
        <taxon>Eukaryota</taxon>
        <taxon>Viridiplantae</taxon>
        <taxon>Streptophyta</taxon>
        <taxon>Embryophyta</taxon>
        <taxon>Tracheophyta</taxon>
        <taxon>Spermatophyta</taxon>
        <taxon>Magnoliopsida</taxon>
        <taxon>Ranunculales</taxon>
        <taxon>Circaeasteraceae</taxon>
        <taxon>Kingdonia</taxon>
    </lineage>
</organism>
<sequence>MATNNLHRVFSSIVVVPKSTTTLLGFARGFVSSPPVVQLEEKPKASLEEEIKDTFENVVKEEEEEEEESDVVDDDDDDGFVNKVTGEMGGPKGPEPTRYGDWERGGRCSDF</sequence>
<dbReference type="PANTHER" id="PTHR28524:SF3">
    <property type="entry name" value="SUCCINATE DEHYDROGENASE ASSEMBLY FACTOR 4, MITOCHONDRIAL"/>
    <property type="match status" value="1"/>
</dbReference>
<name>A0A7J7P0S6_9MAGN</name>
<evidence type="ECO:0000256" key="1">
    <source>
        <dbReference type="ARBA" id="ARBA00005701"/>
    </source>
</evidence>
<dbReference type="EMBL" id="JACGCM010000375">
    <property type="protein sequence ID" value="KAF6173036.1"/>
    <property type="molecule type" value="Genomic_DNA"/>
</dbReference>
<dbReference type="PANTHER" id="PTHR28524">
    <property type="entry name" value="SUCCINATE DEHYDROGENASE ASSEMBLY FACTOR 4, MITOCHONDRIAL"/>
    <property type="match status" value="1"/>
</dbReference>
<dbReference type="InterPro" id="IPR012875">
    <property type="entry name" value="SDHF4"/>
</dbReference>
<feature type="compositionally biased region" description="Acidic residues" evidence="3">
    <location>
        <begin position="61"/>
        <end position="79"/>
    </location>
</feature>
<proteinExistence type="inferred from homology"/>
<feature type="region of interest" description="Disordered" evidence="3">
    <location>
        <begin position="59"/>
        <end position="111"/>
    </location>
</feature>
<protein>
    <recommendedName>
        <fullName evidence="2">Succinate dehydrogenase assembly factor 4, mitochondrial</fullName>
    </recommendedName>
</protein>
<dbReference type="GO" id="GO:0005739">
    <property type="term" value="C:mitochondrion"/>
    <property type="evidence" value="ECO:0007669"/>
    <property type="project" value="TreeGrafter"/>
</dbReference>
<reference evidence="4 5" key="1">
    <citation type="journal article" date="2020" name="IScience">
        <title>Genome Sequencing of the Endangered Kingdonia uniflora (Circaeasteraceae, Ranunculales) Reveals Potential Mechanisms of Evolutionary Specialization.</title>
        <authorList>
            <person name="Sun Y."/>
            <person name="Deng T."/>
            <person name="Zhang A."/>
            <person name="Moore M.J."/>
            <person name="Landis J.B."/>
            <person name="Lin N."/>
            <person name="Zhang H."/>
            <person name="Zhang X."/>
            <person name="Huang J."/>
            <person name="Zhang X."/>
            <person name="Sun H."/>
            <person name="Wang H."/>
        </authorList>
    </citation>
    <scope>NUCLEOTIDE SEQUENCE [LARGE SCALE GENOMIC DNA]</scope>
    <source>
        <strain evidence="4">TB1705</strain>
        <tissue evidence="4">Leaf</tissue>
    </source>
</reference>
<dbReference type="AlphaFoldDB" id="A0A7J7P0S6"/>
<dbReference type="Pfam" id="PF07896">
    <property type="entry name" value="DUF1674"/>
    <property type="match status" value="1"/>
</dbReference>
<feature type="compositionally biased region" description="Basic and acidic residues" evidence="3">
    <location>
        <begin position="98"/>
        <end position="111"/>
    </location>
</feature>
<evidence type="ECO:0000313" key="5">
    <source>
        <dbReference type="Proteomes" id="UP000541444"/>
    </source>
</evidence>
<dbReference type="Proteomes" id="UP000541444">
    <property type="component" value="Unassembled WGS sequence"/>
</dbReference>
<comment type="caution">
    <text evidence="4">The sequence shown here is derived from an EMBL/GenBank/DDBJ whole genome shotgun (WGS) entry which is preliminary data.</text>
</comment>
<comment type="similarity">
    <text evidence="1">Belongs to the SDHAF4 family.</text>
</comment>
<keyword evidence="5" id="KW-1185">Reference proteome</keyword>
<dbReference type="GO" id="GO:0034553">
    <property type="term" value="P:mitochondrial respiratory chain complex II assembly"/>
    <property type="evidence" value="ECO:0007669"/>
    <property type="project" value="TreeGrafter"/>
</dbReference>